<name>G8ZM54_TORDE</name>
<dbReference type="GO" id="GO:0005886">
    <property type="term" value="C:plasma membrane"/>
    <property type="evidence" value="ECO:0007669"/>
    <property type="project" value="UniProtKB-SubCell"/>
</dbReference>
<feature type="transmembrane region" description="Helical" evidence="8">
    <location>
        <begin position="96"/>
        <end position="117"/>
    </location>
</feature>
<evidence type="ECO:0000256" key="8">
    <source>
        <dbReference type="RuleBase" id="RU368066"/>
    </source>
</evidence>
<dbReference type="InParanoid" id="G8ZM54"/>
<dbReference type="PANTHER" id="PTHR12385:SF4">
    <property type="entry name" value="PROTEIN PNS1"/>
    <property type="match status" value="1"/>
</dbReference>
<reference evidence="10 11" key="1">
    <citation type="journal article" date="2011" name="Proc. Natl. Acad. Sci. U.S.A.">
        <title>Evolutionary erosion of yeast sex chromosomes by mating-type switching accidents.</title>
        <authorList>
            <person name="Gordon J.L."/>
            <person name="Armisen D."/>
            <person name="Proux-Wera E."/>
            <person name="Oheigeartaigh S.S."/>
            <person name="Byrne K.P."/>
            <person name="Wolfe K.H."/>
        </authorList>
    </citation>
    <scope>NUCLEOTIDE SEQUENCE [LARGE SCALE GENOMIC DNA]</scope>
    <source>
        <strain evidence="11">ATCC 10662 / CBS 1146 / NBRC 0425 / NCYC 2629 / NRRL Y-866</strain>
    </source>
</reference>
<protein>
    <recommendedName>
        <fullName evidence="4 8">Protein PNS1</fullName>
    </recommendedName>
</protein>
<dbReference type="PANTHER" id="PTHR12385">
    <property type="entry name" value="CHOLINE TRANSPORTER-LIKE (SLC FAMILY 44)"/>
    <property type="match status" value="1"/>
</dbReference>
<sequence>MSEKYKPPSRPPPSYGNGPNGQGPFQDNSAEYYNQQPQQQEGAQQPADQGQGNQYNFRQDQYYNLNAQSEGAPIGSFEEAFPTDDKPKWNDWPFTIFFLLCVAAFIVVASITLRGWAQTYSQTGSGIYNGTDTGTLNTNSAVLLVFAVVLALVFSFLGILLCRLYPKFFIYCGMIVNIVAGLGTAIMYLALRYWSAGIVFLVFTLLTAFFYWQMRSRIPFSVAVLKTVIDAMKKCPQTLLVSFIGTIVAGAFGVLFSAVIVATYIKFDPKENNAGCDVNGGGCSNSKKIGLLVLVFFCGYYISEVIKNVIHCTVSGIYGCWYYMSKSDQGMPRWPALGSWRRAMTYSFGSICFGSLIVALIETLKQIINLARQSLIGNGNGAAAQIGFMILGWIVNFLQWLASYFNHYAYAFIALYGRPYLKSAKQTWYMLREKGMDALINDNLINVALGLYTLFASYMSALLAFLYLRFTQPAYNSSGSFNAPLIAFSFLIAMQISNIANETIRSGTSTFFVALGNDPEVFHASYPERFDEIFRAYPDVLKKLSHQDV</sequence>
<feature type="transmembrane region" description="Helical" evidence="8">
    <location>
        <begin position="193"/>
        <end position="212"/>
    </location>
</feature>
<dbReference type="AlphaFoldDB" id="G8ZM54"/>
<dbReference type="InterPro" id="IPR007603">
    <property type="entry name" value="Choline_transptr-like"/>
</dbReference>
<evidence type="ECO:0000256" key="3">
    <source>
        <dbReference type="ARBA" id="ARBA00007168"/>
    </source>
</evidence>
<dbReference type="EMBL" id="HE616742">
    <property type="protein sequence ID" value="CCE89698.1"/>
    <property type="molecule type" value="Genomic_DNA"/>
</dbReference>
<dbReference type="HOGENOM" id="CLU_026724_0_0_1"/>
<feature type="transmembrane region" description="Helical" evidence="8">
    <location>
        <begin position="239"/>
        <end position="265"/>
    </location>
</feature>
<dbReference type="GO" id="GO:0022857">
    <property type="term" value="F:transmembrane transporter activity"/>
    <property type="evidence" value="ECO:0007669"/>
    <property type="project" value="UniProtKB-UniRule"/>
</dbReference>
<keyword evidence="6 8" id="KW-1133">Transmembrane helix</keyword>
<evidence type="ECO:0000313" key="10">
    <source>
        <dbReference type="EMBL" id="CCE89698.1"/>
    </source>
</evidence>
<dbReference type="RefSeq" id="XP_003678909.1">
    <property type="nucleotide sequence ID" value="XM_003678861.1"/>
</dbReference>
<evidence type="ECO:0000256" key="1">
    <source>
        <dbReference type="ARBA" id="ARBA00002957"/>
    </source>
</evidence>
<feature type="region of interest" description="Disordered" evidence="9">
    <location>
        <begin position="1"/>
        <end position="54"/>
    </location>
</feature>
<evidence type="ECO:0000256" key="7">
    <source>
        <dbReference type="ARBA" id="ARBA00023136"/>
    </source>
</evidence>
<feature type="compositionally biased region" description="Low complexity" evidence="9">
    <location>
        <begin position="30"/>
        <end position="54"/>
    </location>
</feature>
<keyword evidence="5 8" id="KW-0812">Transmembrane</keyword>
<feature type="transmembrane region" description="Helical" evidence="8">
    <location>
        <begin position="285"/>
        <end position="302"/>
    </location>
</feature>
<comment type="subcellular location">
    <subcellularLocation>
        <location evidence="2 8">Cell membrane</location>
        <topology evidence="2 8">Multi-pass membrane protein</topology>
    </subcellularLocation>
</comment>
<dbReference type="Proteomes" id="UP000005627">
    <property type="component" value="Chromosome 1"/>
</dbReference>
<dbReference type="eggNOG" id="KOG1362">
    <property type="taxonomic scope" value="Eukaryota"/>
</dbReference>
<comment type="similarity">
    <text evidence="3 8">Belongs to the CTL (choline transporter-like) family.</text>
</comment>
<evidence type="ECO:0000256" key="6">
    <source>
        <dbReference type="ARBA" id="ARBA00022989"/>
    </source>
</evidence>
<feature type="transmembrane region" description="Helical" evidence="8">
    <location>
        <begin position="141"/>
        <end position="161"/>
    </location>
</feature>
<accession>G8ZM54</accession>
<dbReference type="KEGG" id="tdl:TDEL_0A03660"/>
<dbReference type="FunCoup" id="G8ZM54">
    <property type="interactions" value="264"/>
</dbReference>
<feature type="transmembrane region" description="Helical" evidence="8">
    <location>
        <begin position="444"/>
        <end position="468"/>
    </location>
</feature>
<keyword evidence="7 8" id="KW-0472">Membrane</keyword>
<evidence type="ECO:0000256" key="4">
    <source>
        <dbReference type="ARBA" id="ARBA00015388"/>
    </source>
</evidence>
<dbReference type="OrthoDB" id="44736at2759"/>
<dbReference type="GeneID" id="11502811"/>
<evidence type="ECO:0000256" key="2">
    <source>
        <dbReference type="ARBA" id="ARBA00004651"/>
    </source>
</evidence>
<feature type="transmembrane region" description="Helical" evidence="8">
    <location>
        <begin position="344"/>
        <end position="361"/>
    </location>
</feature>
<organism evidence="10 11">
    <name type="scientific">Torulaspora delbrueckii</name>
    <name type="common">Yeast</name>
    <name type="synonym">Candida colliculosa</name>
    <dbReference type="NCBI Taxonomy" id="4950"/>
    <lineage>
        <taxon>Eukaryota</taxon>
        <taxon>Fungi</taxon>
        <taxon>Dikarya</taxon>
        <taxon>Ascomycota</taxon>
        <taxon>Saccharomycotina</taxon>
        <taxon>Saccharomycetes</taxon>
        <taxon>Saccharomycetales</taxon>
        <taxon>Saccharomycetaceae</taxon>
        <taxon>Torulaspora</taxon>
    </lineage>
</organism>
<evidence type="ECO:0000256" key="9">
    <source>
        <dbReference type="SAM" id="MobiDB-lite"/>
    </source>
</evidence>
<feature type="transmembrane region" description="Helical" evidence="8">
    <location>
        <begin position="480"/>
        <end position="500"/>
    </location>
</feature>
<evidence type="ECO:0000313" key="11">
    <source>
        <dbReference type="Proteomes" id="UP000005627"/>
    </source>
</evidence>
<dbReference type="Pfam" id="PF04515">
    <property type="entry name" value="Choline_transpo"/>
    <property type="match status" value="1"/>
</dbReference>
<evidence type="ECO:0000256" key="5">
    <source>
        <dbReference type="ARBA" id="ARBA00022692"/>
    </source>
</evidence>
<comment type="function">
    <text evidence="1 8">Probably involved in transport through the plasma membrane.</text>
</comment>
<feature type="transmembrane region" description="Helical" evidence="8">
    <location>
        <begin position="382"/>
        <end position="401"/>
    </location>
</feature>
<feature type="transmembrane region" description="Helical" evidence="8">
    <location>
        <begin position="168"/>
        <end position="187"/>
    </location>
</feature>
<proteinExistence type="inferred from homology"/>
<dbReference type="STRING" id="1076872.G8ZM54"/>
<gene>
    <name evidence="10" type="primary">TDEL0A03660</name>
    <name evidence="10" type="ORF">TDEL_0A03660</name>
</gene>
<keyword evidence="11" id="KW-1185">Reference proteome</keyword>